<dbReference type="InterPro" id="IPR050626">
    <property type="entry name" value="Peptidase_M16"/>
</dbReference>
<evidence type="ECO:0000256" key="9">
    <source>
        <dbReference type="ARBA" id="ARBA00070422"/>
    </source>
</evidence>
<dbReference type="PANTHER" id="PTHR43690">
    <property type="entry name" value="NARDILYSIN"/>
    <property type="match status" value="1"/>
</dbReference>
<dbReference type="PROSITE" id="PS00143">
    <property type="entry name" value="INSULINASE"/>
    <property type="match status" value="1"/>
</dbReference>
<feature type="domain" description="Peptidase M16 N-terminal" evidence="13">
    <location>
        <begin position="66"/>
        <end position="204"/>
    </location>
</feature>
<gene>
    <name evidence="18" type="primary">LOC106742500</name>
</gene>
<dbReference type="RefSeq" id="XP_014470959.1">
    <property type="nucleotide sequence ID" value="XM_014615473.1"/>
</dbReference>
<dbReference type="Pfam" id="PF22456">
    <property type="entry name" value="PqqF-like_C_4"/>
    <property type="match status" value="1"/>
</dbReference>
<dbReference type="GeneID" id="106742500"/>
<evidence type="ECO:0000313" key="18">
    <source>
        <dbReference type="RefSeq" id="XP_014470959.1"/>
    </source>
</evidence>
<dbReference type="Gene3D" id="3.30.830.10">
    <property type="entry name" value="Metalloenzyme, LuxS/M16 peptidase-like"/>
    <property type="match status" value="4"/>
</dbReference>
<comment type="similarity">
    <text evidence="1 12">Belongs to the peptidase M16 family.</text>
</comment>
<keyword evidence="4" id="KW-0378">Hydrolase</keyword>
<dbReference type="InterPro" id="IPR011249">
    <property type="entry name" value="Metalloenz_LuxS/M16"/>
</dbReference>
<name>A0A6P3WZ91_DINQU</name>
<evidence type="ECO:0000256" key="7">
    <source>
        <dbReference type="ARBA" id="ARBA00052248"/>
    </source>
</evidence>
<dbReference type="GO" id="GO:0005829">
    <property type="term" value="C:cytosol"/>
    <property type="evidence" value="ECO:0007669"/>
    <property type="project" value="TreeGrafter"/>
</dbReference>
<evidence type="ECO:0000259" key="14">
    <source>
        <dbReference type="Pfam" id="PF05193"/>
    </source>
</evidence>
<reference evidence="18" key="1">
    <citation type="submission" date="2025-08" db="UniProtKB">
        <authorList>
            <consortium name="RefSeq"/>
        </authorList>
    </citation>
    <scope>IDENTIFICATION</scope>
</reference>
<evidence type="ECO:0000256" key="10">
    <source>
        <dbReference type="ARBA" id="ARBA00074992"/>
    </source>
</evidence>
<evidence type="ECO:0000256" key="1">
    <source>
        <dbReference type="ARBA" id="ARBA00007261"/>
    </source>
</evidence>
<dbReference type="SUPFAM" id="SSF63411">
    <property type="entry name" value="LuxS/MPP-like metallohydrolase"/>
    <property type="match status" value="4"/>
</dbReference>
<dbReference type="Pfam" id="PF00675">
    <property type="entry name" value="Peptidase_M16"/>
    <property type="match status" value="1"/>
</dbReference>
<dbReference type="FunFam" id="3.30.830.10:FF:000004">
    <property type="entry name" value="Putative insulin-degrading enzyme"/>
    <property type="match status" value="1"/>
</dbReference>
<evidence type="ECO:0000313" key="17">
    <source>
        <dbReference type="Proteomes" id="UP000515204"/>
    </source>
</evidence>
<dbReference type="Proteomes" id="UP000515204">
    <property type="component" value="Unplaced"/>
</dbReference>
<evidence type="ECO:0000259" key="13">
    <source>
        <dbReference type="Pfam" id="PF00675"/>
    </source>
</evidence>
<feature type="domain" description="Peptidase M16 middle/third" evidence="15">
    <location>
        <begin position="414"/>
        <end position="695"/>
    </location>
</feature>
<evidence type="ECO:0000259" key="16">
    <source>
        <dbReference type="Pfam" id="PF22456"/>
    </source>
</evidence>
<keyword evidence="2" id="KW-0645">Protease</keyword>
<evidence type="ECO:0000256" key="6">
    <source>
        <dbReference type="ARBA" id="ARBA00023049"/>
    </source>
</evidence>
<proteinExistence type="inferred from homology"/>
<dbReference type="FunFam" id="3.30.830.10:FF:000003">
    <property type="entry name" value="Insulin-degrading enzyme"/>
    <property type="match status" value="1"/>
</dbReference>
<dbReference type="GO" id="GO:0043171">
    <property type="term" value="P:peptide catabolic process"/>
    <property type="evidence" value="ECO:0007669"/>
    <property type="project" value="TreeGrafter"/>
</dbReference>
<dbReference type="GO" id="GO:0051603">
    <property type="term" value="P:proteolysis involved in protein catabolic process"/>
    <property type="evidence" value="ECO:0007669"/>
    <property type="project" value="TreeGrafter"/>
</dbReference>
<dbReference type="InterPro" id="IPR001431">
    <property type="entry name" value="Pept_M16_Zn_BS"/>
</dbReference>
<dbReference type="EC" id="3.4.24.56" evidence="8"/>
<evidence type="ECO:0000256" key="2">
    <source>
        <dbReference type="ARBA" id="ARBA00022670"/>
    </source>
</evidence>
<organism evidence="17 18">
    <name type="scientific">Dinoponera quadriceps</name>
    <name type="common">South American ant</name>
    <dbReference type="NCBI Taxonomy" id="609295"/>
    <lineage>
        <taxon>Eukaryota</taxon>
        <taxon>Metazoa</taxon>
        <taxon>Ecdysozoa</taxon>
        <taxon>Arthropoda</taxon>
        <taxon>Hexapoda</taxon>
        <taxon>Insecta</taxon>
        <taxon>Pterygota</taxon>
        <taxon>Neoptera</taxon>
        <taxon>Endopterygota</taxon>
        <taxon>Hymenoptera</taxon>
        <taxon>Apocrita</taxon>
        <taxon>Aculeata</taxon>
        <taxon>Formicoidea</taxon>
        <taxon>Formicidae</taxon>
        <taxon>Ponerinae</taxon>
        <taxon>Ponerini</taxon>
        <taxon>Dinoponera</taxon>
    </lineage>
</organism>
<protein>
    <recommendedName>
        <fullName evidence="9">Insulin-degrading enzyme</fullName>
        <ecNumber evidence="8">3.4.24.56</ecNumber>
    </recommendedName>
    <alternativeName>
        <fullName evidence="11">Insulin protease</fullName>
    </alternativeName>
    <alternativeName>
        <fullName evidence="10">Insulysin</fullName>
    </alternativeName>
</protein>
<keyword evidence="17" id="KW-1185">Reference proteome</keyword>
<evidence type="ECO:0000256" key="12">
    <source>
        <dbReference type="RuleBase" id="RU004447"/>
    </source>
</evidence>
<keyword evidence="5" id="KW-0862">Zinc</keyword>
<evidence type="ECO:0000256" key="3">
    <source>
        <dbReference type="ARBA" id="ARBA00022723"/>
    </source>
</evidence>
<comment type="catalytic activity">
    <reaction evidence="7">
        <text>Degradation of insulin, glucagon and other polypeptides. No action on proteins.</text>
        <dbReference type="EC" id="3.4.24.56"/>
    </reaction>
</comment>
<evidence type="ECO:0000259" key="15">
    <source>
        <dbReference type="Pfam" id="PF16187"/>
    </source>
</evidence>
<dbReference type="Pfam" id="PF05193">
    <property type="entry name" value="Peptidase_M16_C"/>
    <property type="match status" value="1"/>
</dbReference>
<feature type="domain" description="Peptidase M16 C-terminal" evidence="14">
    <location>
        <begin position="230"/>
        <end position="407"/>
    </location>
</feature>
<accession>A0A6P3WZ91</accession>
<dbReference type="PANTHER" id="PTHR43690:SF18">
    <property type="entry name" value="INSULIN-DEGRADING ENZYME-RELATED"/>
    <property type="match status" value="1"/>
</dbReference>
<evidence type="ECO:0000256" key="11">
    <source>
        <dbReference type="ARBA" id="ARBA00080349"/>
    </source>
</evidence>
<dbReference type="InterPro" id="IPR007863">
    <property type="entry name" value="Peptidase_M16_C"/>
</dbReference>
<dbReference type="InterPro" id="IPR011765">
    <property type="entry name" value="Pept_M16_N"/>
</dbReference>
<sequence>MTSLHLNDKISLDAESCECKNKTPESKALITNMAIHDHVLERFDTIIKSENDDRFYRGLVLANKMKVLLISDPGTDKSAAALDVNIGSMCDPDDLPGLAHFCEHMLFLGTEKYPEQNDYSKYLSENSGVSNATTYLDHTTYYFDVSPTKLEGALDRFAQFFLTPLFTDTLTELELNAIHSEHLKNLACDIWRFDQLEKSTANPRHPYSKFGTGNRETLDVLPKQMGINVRERLLEFHEKYYSANIMSLCVLGKESLDELEQMVVNLFSQVRNKEIDVPVWREHPFNDEHFRTKWHIVPIKDRRNLHVTFPIPDLHQHYQAAPSYYVSHLLGHEGEGSLLSALKTRGWCNSLICGKHAYARGFCFFILVVDLTEEGFKHTDDIITLMFQYINMLKKQGPIEWIYNEYRDLANVNFRFTEKQQPRLYASSRVSGLWDYPMNEVLCADRLFPQWKPDLIDTIVKCLTPQNIRVHVVAKACEGTANETEHWYGTKYKKEKISAEVIDMWENAGYNSELHLPARNEFIPSRLDIKPRDENVKEFPAIIEDTSFVRLWYKRDDEFSVPKAKMFFDFVSPFAYMDPVSCNLGYMFVQLLQDSFTEYVYPADLAGLHWKLSYTQYGITLSIFGYDDKQHLLLEKIVDRMLNLKINPERFEILKEDYIRDLKNFAAEQPYHHAIYYLALLLAEQAWTKNELLDATAYLTVGRIQAFIPQLFSRVHVECLIHGNMTEKEALDMVRLIESKLKSAMPHITPLWQQQLVVHREIRLDDGRHFLFQTENKLHKSSCTEVYYQIGMQSTELNMLLQLLAQIIGEPCFNVLRTQEQLGYIVFSGAHKVNVMQGLKIIVQSDKQPRYVEKRIDLFIDSMFDYISTMSEEKFERHKNSLATLRLEKPKKLFYRTNILWSEISAQKYNFDRVNIEVAYLKTITREQLLNFFKENIHGKARRKLSLHVISTATDDDESAKEELVAEEELEKINDIFAFKRSQSLYPMLEPYIHQFPKKGIYSSKL</sequence>
<dbReference type="AlphaFoldDB" id="A0A6P3WZ91"/>
<keyword evidence="6" id="KW-0482">Metalloprotease</keyword>
<dbReference type="GO" id="GO:0005739">
    <property type="term" value="C:mitochondrion"/>
    <property type="evidence" value="ECO:0007669"/>
    <property type="project" value="TreeGrafter"/>
</dbReference>
<dbReference type="Pfam" id="PF16187">
    <property type="entry name" value="Peptidase_M16_M"/>
    <property type="match status" value="1"/>
</dbReference>
<feature type="domain" description="Coenzyme PQQ synthesis protein F-like C-terminal lobe" evidence="16">
    <location>
        <begin position="803"/>
        <end position="901"/>
    </location>
</feature>
<dbReference type="OrthoDB" id="952271at2759"/>
<dbReference type="CTD" id="3416"/>
<evidence type="ECO:0000256" key="8">
    <source>
        <dbReference type="ARBA" id="ARBA00066874"/>
    </source>
</evidence>
<dbReference type="GO" id="GO:0004222">
    <property type="term" value="F:metalloendopeptidase activity"/>
    <property type="evidence" value="ECO:0007669"/>
    <property type="project" value="UniProtKB-EC"/>
</dbReference>
<dbReference type="InterPro" id="IPR054734">
    <property type="entry name" value="PqqF-like_C_4"/>
</dbReference>
<dbReference type="FunFam" id="3.30.830.10:FF:000005">
    <property type="entry name" value="nardilysin isoform X1"/>
    <property type="match status" value="1"/>
</dbReference>
<dbReference type="InterPro" id="IPR032632">
    <property type="entry name" value="Peptidase_M16_M"/>
</dbReference>
<keyword evidence="3" id="KW-0479">Metal-binding</keyword>
<evidence type="ECO:0000256" key="5">
    <source>
        <dbReference type="ARBA" id="ARBA00022833"/>
    </source>
</evidence>
<evidence type="ECO:0000256" key="4">
    <source>
        <dbReference type="ARBA" id="ARBA00022801"/>
    </source>
</evidence>
<dbReference type="GO" id="GO:0046872">
    <property type="term" value="F:metal ion binding"/>
    <property type="evidence" value="ECO:0007669"/>
    <property type="project" value="UniProtKB-KW"/>
</dbReference>